<gene>
    <name evidence="3" type="primary">relA_2</name>
    <name evidence="3" type="ORF">NCTC9140_06556</name>
</gene>
<dbReference type="EC" id="2.7.6.5" evidence="3"/>
<name>A0A377U1N0_KLEPN</name>
<feature type="region of interest" description="Disordered" evidence="1">
    <location>
        <begin position="99"/>
        <end position="119"/>
    </location>
</feature>
<dbReference type="Proteomes" id="UP000254938">
    <property type="component" value="Unassembled WGS sequence"/>
</dbReference>
<keyword evidence="3" id="KW-0808">Transferase</keyword>
<sequence length="119" mass="13555">MTTSRGRSKIHAWFRKQDRDKNILAGRQILDDELEHLGISLKDAEKYLLPRYNFNELDELLAAIGGGDIRLNQMVNFLQAQFNKPSAAEQDAAALKQLQQKTYTPQNRTKDNGRVVVEG</sequence>
<organism evidence="3 4">
    <name type="scientific">Klebsiella pneumoniae</name>
    <dbReference type="NCBI Taxonomy" id="573"/>
    <lineage>
        <taxon>Bacteria</taxon>
        <taxon>Pseudomonadati</taxon>
        <taxon>Pseudomonadota</taxon>
        <taxon>Gammaproteobacteria</taxon>
        <taxon>Enterobacterales</taxon>
        <taxon>Enterobacteriaceae</taxon>
        <taxon>Klebsiella/Raoultella group</taxon>
        <taxon>Klebsiella</taxon>
        <taxon>Klebsiella pneumoniae complex</taxon>
    </lineage>
</organism>
<reference evidence="3 4" key="1">
    <citation type="submission" date="2018-06" db="EMBL/GenBank/DDBJ databases">
        <authorList>
            <consortium name="Pathogen Informatics"/>
            <person name="Doyle S."/>
        </authorList>
    </citation>
    <scope>NUCLEOTIDE SEQUENCE [LARGE SCALE GENOMIC DNA]</scope>
    <source>
        <strain evidence="3 4">NCTC9140</strain>
    </source>
</reference>
<accession>A0A377U1N0</accession>
<evidence type="ECO:0000259" key="2">
    <source>
        <dbReference type="Pfam" id="PF19296"/>
    </source>
</evidence>
<proteinExistence type="predicted"/>
<protein>
    <submittedName>
        <fullName evidence="3">GTP pyrophosphokinase</fullName>
        <ecNumber evidence="3">2.7.6.5</ecNumber>
    </submittedName>
</protein>
<dbReference type="GO" id="GO:0008728">
    <property type="term" value="F:GTP diphosphokinase activity"/>
    <property type="evidence" value="ECO:0007669"/>
    <property type="project" value="UniProtKB-EC"/>
</dbReference>
<dbReference type="Pfam" id="PF19296">
    <property type="entry name" value="RelA_AH_RIS"/>
    <property type="match status" value="1"/>
</dbReference>
<evidence type="ECO:0000313" key="4">
    <source>
        <dbReference type="Proteomes" id="UP000254938"/>
    </source>
</evidence>
<feature type="domain" description="RelA/SpoT AH and RIS" evidence="2">
    <location>
        <begin position="3"/>
        <end position="93"/>
    </location>
</feature>
<dbReference type="GO" id="GO:0016301">
    <property type="term" value="F:kinase activity"/>
    <property type="evidence" value="ECO:0007669"/>
    <property type="project" value="UniProtKB-KW"/>
</dbReference>
<dbReference type="InterPro" id="IPR045600">
    <property type="entry name" value="RelA/SpoT_AH_RIS"/>
</dbReference>
<keyword evidence="3" id="KW-0418">Kinase</keyword>
<dbReference type="AlphaFoldDB" id="A0A377U1N0"/>
<evidence type="ECO:0000313" key="3">
    <source>
        <dbReference type="EMBL" id="STS84744.1"/>
    </source>
</evidence>
<evidence type="ECO:0000256" key="1">
    <source>
        <dbReference type="SAM" id="MobiDB-lite"/>
    </source>
</evidence>
<dbReference type="EMBL" id="UGKQ01000007">
    <property type="protein sequence ID" value="STS84744.1"/>
    <property type="molecule type" value="Genomic_DNA"/>
</dbReference>